<gene>
    <name evidence="6" type="primary">LOC118878427</name>
</gene>
<feature type="domain" description="SAP" evidence="4">
    <location>
        <begin position="6"/>
        <end position="40"/>
    </location>
</feature>
<dbReference type="PROSITE" id="PS50158">
    <property type="entry name" value="ZF_CCHC"/>
    <property type="match status" value="1"/>
</dbReference>
<dbReference type="InterPro" id="IPR036875">
    <property type="entry name" value="Znf_CCHC_sf"/>
</dbReference>
<dbReference type="AlphaFoldDB" id="A0AB40AF15"/>
<dbReference type="SMART" id="SM00343">
    <property type="entry name" value="ZnF_C2HC"/>
    <property type="match status" value="2"/>
</dbReference>
<keyword evidence="1" id="KW-0479">Metal-binding</keyword>
<dbReference type="InterPro" id="IPR001878">
    <property type="entry name" value="Znf_CCHC"/>
</dbReference>
<feature type="compositionally biased region" description="Basic and acidic residues" evidence="2">
    <location>
        <begin position="51"/>
        <end position="66"/>
    </location>
</feature>
<evidence type="ECO:0000259" key="4">
    <source>
        <dbReference type="PROSITE" id="PS50800"/>
    </source>
</evidence>
<dbReference type="SUPFAM" id="SSF57756">
    <property type="entry name" value="Retrovirus zinc finger-like domains"/>
    <property type="match status" value="1"/>
</dbReference>
<evidence type="ECO:0000313" key="6">
    <source>
        <dbReference type="RefSeq" id="XP_036677296.2"/>
    </source>
</evidence>
<keyword evidence="1" id="KW-0862">Zinc</keyword>
<feature type="region of interest" description="Disordered" evidence="2">
    <location>
        <begin position="39"/>
        <end position="95"/>
    </location>
</feature>
<feature type="compositionally biased region" description="Polar residues" evidence="2">
    <location>
        <begin position="84"/>
        <end position="95"/>
    </location>
</feature>
<accession>A0AB40AF15</accession>
<keyword evidence="5" id="KW-1185">Reference proteome</keyword>
<evidence type="ECO:0000313" key="5">
    <source>
        <dbReference type="Proteomes" id="UP001652628"/>
    </source>
</evidence>
<evidence type="ECO:0000259" key="3">
    <source>
        <dbReference type="PROSITE" id="PS50158"/>
    </source>
</evidence>
<dbReference type="GO" id="GO:0008270">
    <property type="term" value="F:zinc ion binding"/>
    <property type="evidence" value="ECO:0007669"/>
    <property type="project" value="UniProtKB-KW"/>
</dbReference>
<protein>
    <recommendedName>
        <fullName evidence="7">Gag-like protein</fullName>
    </recommendedName>
</protein>
<feature type="region of interest" description="Disordered" evidence="2">
    <location>
        <begin position="136"/>
        <end position="156"/>
    </location>
</feature>
<dbReference type="Gene3D" id="4.10.60.10">
    <property type="entry name" value="Zinc finger, CCHC-type"/>
    <property type="match status" value="1"/>
</dbReference>
<dbReference type="Proteomes" id="UP001652628">
    <property type="component" value="Unplaced"/>
</dbReference>
<reference evidence="6" key="1">
    <citation type="submission" date="2025-08" db="UniProtKB">
        <authorList>
            <consortium name="RefSeq"/>
        </authorList>
    </citation>
    <scope>IDENTIFICATION</scope>
</reference>
<keyword evidence="1" id="KW-0863">Zinc-finger</keyword>
<dbReference type="Pfam" id="PF02037">
    <property type="entry name" value="SAP"/>
    <property type="match status" value="1"/>
</dbReference>
<feature type="domain" description="CCHC-type" evidence="3">
    <location>
        <begin position="369"/>
        <end position="385"/>
    </location>
</feature>
<dbReference type="RefSeq" id="XP_036677296.2">
    <property type="nucleotide sequence ID" value="XM_036821401.3"/>
</dbReference>
<dbReference type="GO" id="GO:0003676">
    <property type="term" value="F:nucleic acid binding"/>
    <property type="evidence" value="ECO:0007669"/>
    <property type="project" value="InterPro"/>
</dbReference>
<evidence type="ECO:0000256" key="1">
    <source>
        <dbReference type="PROSITE-ProRule" id="PRU00047"/>
    </source>
</evidence>
<dbReference type="InterPro" id="IPR003034">
    <property type="entry name" value="SAP_dom"/>
</dbReference>
<proteinExistence type="predicted"/>
<sequence>MDTIAADNYTASELRCWLEKLGLPKSGTKATLAARLNGVPPEARGDCPVLDPKDMTDIEAGPEERSNSAAVQGTDQDDVGATSLDAQNNDETANNNMCVPEISMQLESLKRHLEVVQLENEFLKLEVSRRQPLNRVTAPSTSNLPEIQNNVSTPNQTNVTLSDLENIVAEAARPNTAIFNNNSLVTMVKEMLPPFDGAVNSKVPVNTWIAQLNAIIKMYKLSEDITRILVMSKLKDRAQIWLHSSENFLSLPVQDLLTQLAEAFQSKESKIMSGRKFQERKWQPAEDFATYFNDKTLLAAHIRIDDEELIDSIIEGIPDTLLRQQAHMHCFNSSAQLLQAFSKVTLRKPSLAFGRHKDVSGNQPGPAVRCFNCNSVGHFAADCRKPKRAYGACYGCGSLEHLISHCNEKKNATKNEYNA</sequence>
<dbReference type="Pfam" id="PF00098">
    <property type="entry name" value="zf-CCHC"/>
    <property type="match status" value="1"/>
</dbReference>
<evidence type="ECO:0000256" key="2">
    <source>
        <dbReference type="SAM" id="MobiDB-lite"/>
    </source>
</evidence>
<dbReference type="PROSITE" id="PS50800">
    <property type="entry name" value="SAP"/>
    <property type="match status" value="1"/>
</dbReference>
<organism evidence="5 6">
    <name type="scientific">Drosophila suzukii</name>
    <name type="common">Spotted-wing drosophila fruit fly</name>
    <dbReference type="NCBI Taxonomy" id="28584"/>
    <lineage>
        <taxon>Eukaryota</taxon>
        <taxon>Metazoa</taxon>
        <taxon>Ecdysozoa</taxon>
        <taxon>Arthropoda</taxon>
        <taxon>Hexapoda</taxon>
        <taxon>Insecta</taxon>
        <taxon>Pterygota</taxon>
        <taxon>Neoptera</taxon>
        <taxon>Endopterygota</taxon>
        <taxon>Diptera</taxon>
        <taxon>Brachycera</taxon>
        <taxon>Muscomorpha</taxon>
        <taxon>Ephydroidea</taxon>
        <taxon>Drosophilidae</taxon>
        <taxon>Drosophila</taxon>
        <taxon>Sophophora</taxon>
    </lineage>
</organism>
<name>A0AB40AF15_DROSZ</name>
<evidence type="ECO:0008006" key="7">
    <source>
        <dbReference type="Google" id="ProtNLM"/>
    </source>
</evidence>
<dbReference type="GeneID" id="118878427"/>
<feature type="compositionally biased region" description="Polar residues" evidence="2">
    <location>
        <begin position="137"/>
        <end position="156"/>
    </location>
</feature>